<dbReference type="PANTHER" id="PTHR30308">
    <property type="entry name" value="TMRNA-BINDING COMPONENT OF TRANS-TRANSLATION TAGGING COMPLEX"/>
    <property type="match status" value="1"/>
</dbReference>
<dbReference type="NCBIfam" id="NF003843">
    <property type="entry name" value="PRK05422.1"/>
    <property type="match status" value="1"/>
</dbReference>
<dbReference type="EMBL" id="JANPWE010000002">
    <property type="protein sequence ID" value="MCR6545151.1"/>
    <property type="molecule type" value="Genomic_DNA"/>
</dbReference>
<evidence type="ECO:0000256" key="1">
    <source>
        <dbReference type="ARBA" id="ARBA00022490"/>
    </source>
</evidence>
<gene>
    <name evidence="3 5" type="primary">smpB</name>
    <name evidence="5" type="ORF">NVS47_06420</name>
</gene>
<keyword evidence="1 3" id="KW-0963">Cytoplasm</keyword>
<evidence type="ECO:0000256" key="4">
    <source>
        <dbReference type="SAM" id="MobiDB-lite"/>
    </source>
</evidence>
<dbReference type="NCBIfam" id="TIGR00086">
    <property type="entry name" value="smpB"/>
    <property type="match status" value="1"/>
</dbReference>
<protein>
    <recommendedName>
        <fullName evidence="3">SsrA-binding protein</fullName>
    </recommendedName>
    <alternativeName>
        <fullName evidence="3">Small protein B</fullName>
    </alternativeName>
</protein>
<evidence type="ECO:0000256" key="2">
    <source>
        <dbReference type="ARBA" id="ARBA00022884"/>
    </source>
</evidence>
<proteinExistence type="inferred from homology"/>
<comment type="function">
    <text evidence="3">Required for rescue of stalled ribosomes mediated by trans-translation. Binds to transfer-messenger RNA (tmRNA), required for stable association of tmRNA with ribosomes. tmRNA and SmpB together mimic tRNA shape, replacing the anticodon stem-loop with SmpB. tmRNA is encoded by the ssrA gene; the 2 termini fold to resemble tRNA(Ala) and it encodes a 'tag peptide', a short internal open reading frame. During trans-translation Ala-aminoacylated tmRNA acts like a tRNA, entering the A-site of stalled ribosomes, displacing the stalled mRNA. The ribosome then switches to translate the ORF on the tmRNA; the nascent peptide is terminated with the 'tag peptide' encoded by the tmRNA and targeted for degradation. The ribosome is freed to recommence translation, which seems to be the essential function of trans-translation.</text>
</comment>
<dbReference type="Pfam" id="PF01668">
    <property type="entry name" value="SmpB"/>
    <property type="match status" value="1"/>
</dbReference>
<comment type="caution">
    <text evidence="5">The sequence shown here is derived from an EMBL/GenBank/DDBJ whole genome shotgun (WGS) entry which is preliminary data.</text>
</comment>
<feature type="region of interest" description="Disordered" evidence="4">
    <location>
        <begin position="131"/>
        <end position="156"/>
    </location>
</feature>
<dbReference type="PANTHER" id="PTHR30308:SF2">
    <property type="entry name" value="SSRA-BINDING PROTEIN"/>
    <property type="match status" value="1"/>
</dbReference>
<dbReference type="Gene3D" id="2.40.280.10">
    <property type="match status" value="1"/>
</dbReference>
<reference evidence="5 6" key="1">
    <citation type="submission" date="2022-08" db="EMBL/GenBank/DDBJ databases">
        <title>Proteogenomics of the novel Dehalobacterium formicoaceticum strain EZ94 highlights a key role of methyltransferases during anaerobic dichloromethane degradation.</title>
        <authorList>
            <person name="Wasmund K."/>
        </authorList>
    </citation>
    <scope>NUCLEOTIDE SEQUENCE [LARGE SCALE GENOMIC DNA]</scope>
    <source>
        <strain evidence="5 6">EZ94</strain>
    </source>
</reference>
<organism evidence="5 6">
    <name type="scientific">Dehalobacterium formicoaceticum</name>
    <dbReference type="NCBI Taxonomy" id="51515"/>
    <lineage>
        <taxon>Bacteria</taxon>
        <taxon>Bacillati</taxon>
        <taxon>Bacillota</taxon>
        <taxon>Clostridia</taxon>
        <taxon>Eubacteriales</taxon>
        <taxon>Peptococcaceae</taxon>
        <taxon>Dehalobacterium</taxon>
    </lineage>
</organism>
<evidence type="ECO:0000313" key="5">
    <source>
        <dbReference type="EMBL" id="MCR6545151.1"/>
    </source>
</evidence>
<keyword evidence="2 3" id="KW-0694">RNA-binding</keyword>
<dbReference type="Proteomes" id="UP001524944">
    <property type="component" value="Unassembled WGS sequence"/>
</dbReference>
<sequence length="156" mass="18112">MKEKQGIKVVTDNRKARHDFHILETYEAGISLQGTEVKSLRGGKANLNDAYARIEDGEAFLYNMHISPYEQGNRFNHDPKRTRKLLMHKFEINKLYGTVREKGLTLVPLRVYFSKGKAKVELALAQGKKLYDKRQDMASKDARRDMDRALKDRQKD</sequence>
<comment type="subcellular location">
    <subcellularLocation>
        <location evidence="3">Cytoplasm</location>
    </subcellularLocation>
    <text evidence="3">The tmRNA-SmpB complex associates with stalled 70S ribosomes.</text>
</comment>
<dbReference type="PROSITE" id="PS01317">
    <property type="entry name" value="SSRP"/>
    <property type="match status" value="1"/>
</dbReference>
<evidence type="ECO:0000256" key="3">
    <source>
        <dbReference type="HAMAP-Rule" id="MF_00023"/>
    </source>
</evidence>
<dbReference type="InterPro" id="IPR000037">
    <property type="entry name" value="SsrA-bd_prot"/>
</dbReference>
<accession>A0ABT1Y2Q5</accession>
<dbReference type="InterPro" id="IPR023620">
    <property type="entry name" value="SmpB"/>
</dbReference>
<dbReference type="HAMAP" id="MF_00023">
    <property type="entry name" value="SmpB"/>
    <property type="match status" value="1"/>
</dbReference>
<dbReference type="RefSeq" id="WP_089608816.1">
    <property type="nucleotide sequence ID" value="NZ_CP022121.1"/>
</dbReference>
<dbReference type="CDD" id="cd09294">
    <property type="entry name" value="SmpB"/>
    <property type="match status" value="1"/>
</dbReference>
<dbReference type="InterPro" id="IPR020081">
    <property type="entry name" value="SsrA-bd_prot_CS"/>
</dbReference>
<dbReference type="SUPFAM" id="SSF74982">
    <property type="entry name" value="Small protein B (SmpB)"/>
    <property type="match status" value="1"/>
</dbReference>
<name>A0ABT1Y2Q5_9FIRM</name>
<evidence type="ECO:0000313" key="6">
    <source>
        <dbReference type="Proteomes" id="UP001524944"/>
    </source>
</evidence>
<comment type="similarity">
    <text evidence="3">Belongs to the SmpB family.</text>
</comment>
<keyword evidence="6" id="KW-1185">Reference proteome</keyword>